<proteinExistence type="inferred from homology"/>
<keyword evidence="9 14" id="KW-1133">Transmembrane helix</keyword>
<dbReference type="EMBL" id="JADCNM010000013">
    <property type="protein sequence ID" value="KAG0455967.1"/>
    <property type="molecule type" value="Genomic_DNA"/>
</dbReference>
<dbReference type="GO" id="GO:0010276">
    <property type="term" value="F:phytol kinase activity"/>
    <property type="evidence" value="ECO:0007669"/>
    <property type="project" value="UniProtKB-EC"/>
</dbReference>
<keyword evidence="7" id="KW-0418">Kinase</keyword>
<name>A0A835PJ23_VANPL</name>
<evidence type="ECO:0000256" key="11">
    <source>
        <dbReference type="ARBA" id="ARBA00024015"/>
    </source>
</evidence>
<comment type="catalytic activity">
    <reaction evidence="13">
        <text>phytol + CTP = phytyl phosphate + CDP + H(+)</text>
        <dbReference type="Rhea" id="RHEA:38055"/>
        <dbReference type="ChEBI" id="CHEBI:15378"/>
        <dbReference type="ChEBI" id="CHEBI:17327"/>
        <dbReference type="ChEBI" id="CHEBI:37563"/>
        <dbReference type="ChEBI" id="CHEBI:58069"/>
        <dbReference type="ChEBI" id="CHEBI:75483"/>
        <dbReference type="EC" id="2.7.1.182"/>
    </reaction>
</comment>
<comment type="subcellular location">
    <subcellularLocation>
        <location evidence="1">Plastid</location>
        <location evidence="1">Chloroplast membrane</location>
        <topology evidence="1">Multi-pass membrane protein</topology>
    </subcellularLocation>
</comment>
<dbReference type="PANTHER" id="PTHR32523:SF8">
    <property type="entry name" value="DOLICHOL KINASE"/>
    <property type="match status" value="1"/>
</dbReference>
<evidence type="ECO:0000256" key="12">
    <source>
        <dbReference type="ARBA" id="ARBA00039024"/>
    </source>
</evidence>
<dbReference type="OrthoDB" id="5673at2759"/>
<organism evidence="15 17">
    <name type="scientific">Vanilla planifolia</name>
    <name type="common">Vanilla</name>
    <dbReference type="NCBI Taxonomy" id="51239"/>
    <lineage>
        <taxon>Eukaryota</taxon>
        <taxon>Viridiplantae</taxon>
        <taxon>Streptophyta</taxon>
        <taxon>Embryophyta</taxon>
        <taxon>Tracheophyta</taxon>
        <taxon>Spermatophyta</taxon>
        <taxon>Magnoliopsida</taxon>
        <taxon>Liliopsida</taxon>
        <taxon>Asparagales</taxon>
        <taxon>Orchidaceae</taxon>
        <taxon>Vanilloideae</taxon>
        <taxon>Vanilleae</taxon>
        <taxon>Vanilla</taxon>
    </lineage>
</organism>
<feature type="transmembrane region" description="Helical" evidence="14">
    <location>
        <begin position="173"/>
        <end position="192"/>
    </location>
</feature>
<evidence type="ECO:0000256" key="6">
    <source>
        <dbReference type="ARBA" id="ARBA00022692"/>
    </source>
</evidence>
<evidence type="ECO:0000256" key="2">
    <source>
        <dbReference type="ARBA" id="ARBA00010794"/>
    </source>
</evidence>
<sequence length="308" mass="34329">MVAQIILLSPLVRQPLFSTRGFHSAFLRSTGGLLRLPPQIRRRLTHGGLRLYVAEAVNFEAMAIVQDGIGALLVTAGAYSLVFAFDELTKRNIIKQVWVFNSEQSLSRKVVHVLSGLLYMASWPIFSSSIEAKYFVAVAPLLNCIRLLAYGFSIFTDESLVNSVTREGKSEELLRGPLYYVVVLMFCAIFFWRESPVGIISVAMMSGGDGFADIIGRKFGSVKLPYNCKKSWIGSISMFIFGSLFSILMLYYFSILGYLYLDWRVTPEKVFLVSLAATLVESLPFSEVIDDNITVPVTSMLTASLLFT</sequence>
<dbReference type="EMBL" id="JADCNL010000013">
    <property type="protein sequence ID" value="KAG0454805.1"/>
    <property type="molecule type" value="Genomic_DNA"/>
</dbReference>
<evidence type="ECO:0000256" key="14">
    <source>
        <dbReference type="SAM" id="Phobius"/>
    </source>
</evidence>
<dbReference type="InterPro" id="IPR039606">
    <property type="entry name" value="Phytol/farnesol_kinase"/>
</dbReference>
<accession>A0A835PJ23</accession>
<evidence type="ECO:0000256" key="9">
    <source>
        <dbReference type="ARBA" id="ARBA00022989"/>
    </source>
</evidence>
<dbReference type="GO" id="GO:0031969">
    <property type="term" value="C:chloroplast membrane"/>
    <property type="evidence" value="ECO:0007669"/>
    <property type="project" value="UniProtKB-SubCell"/>
</dbReference>
<keyword evidence="4" id="KW-0934">Plastid</keyword>
<feature type="transmembrane region" description="Helical" evidence="14">
    <location>
        <begin position="68"/>
        <end position="85"/>
    </location>
</feature>
<keyword evidence="5" id="KW-0808">Transferase</keyword>
<dbReference type="EC" id="2.7.1.182" evidence="12"/>
<keyword evidence="3" id="KW-0150">Chloroplast</keyword>
<keyword evidence="17" id="KW-1185">Reference proteome</keyword>
<evidence type="ECO:0000256" key="7">
    <source>
        <dbReference type="ARBA" id="ARBA00022777"/>
    </source>
</evidence>
<evidence type="ECO:0000256" key="3">
    <source>
        <dbReference type="ARBA" id="ARBA00022528"/>
    </source>
</evidence>
<keyword evidence="8" id="KW-0809">Transit peptide</keyword>
<reference evidence="17 18" key="1">
    <citation type="journal article" date="2020" name="Nat. Food">
        <title>A phased Vanilla planifolia genome enables genetic improvement of flavour and production.</title>
        <authorList>
            <person name="Hasing T."/>
            <person name="Tang H."/>
            <person name="Brym M."/>
            <person name="Khazi F."/>
            <person name="Huang T."/>
            <person name="Chambers A.H."/>
        </authorList>
    </citation>
    <scope>NUCLEOTIDE SEQUENCE [LARGE SCALE GENOMIC DNA]</scope>
    <source>
        <tissue evidence="15">Leaf</tissue>
    </source>
</reference>
<gene>
    <name evidence="16" type="ORF">HPP92_023755</name>
    <name evidence="15" type="ORF">HPP92_024097</name>
</gene>
<evidence type="ECO:0000256" key="13">
    <source>
        <dbReference type="ARBA" id="ARBA00048889"/>
    </source>
</evidence>
<evidence type="ECO:0000256" key="10">
    <source>
        <dbReference type="ARBA" id="ARBA00023136"/>
    </source>
</evidence>
<dbReference type="Proteomes" id="UP000636800">
    <property type="component" value="Chromosome 13"/>
</dbReference>
<comment type="caution">
    <text evidence="15">The sequence shown here is derived from an EMBL/GenBank/DDBJ whole genome shotgun (WGS) entry which is preliminary data.</text>
</comment>
<evidence type="ECO:0000256" key="8">
    <source>
        <dbReference type="ARBA" id="ARBA00022946"/>
    </source>
</evidence>
<keyword evidence="10 14" id="KW-0472">Membrane</keyword>
<dbReference type="AlphaFoldDB" id="A0A835PJ23"/>
<dbReference type="Proteomes" id="UP000639772">
    <property type="component" value="Chromosome 13"/>
</dbReference>
<evidence type="ECO:0000313" key="15">
    <source>
        <dbReference type="EMBL" id="KAG0454805.1"/>
    </source>
</evidence>
<feature type="transmembrane region" description="Helical" evidence="14">
    <location>
        <begin position="236"/>
        <end position="261"/>
    </location>
</feature>
<evidence type="ECO:0000313" key="17">
    <source>
        <dbReference type="Proteomes" id="UP000636800"/>
    </source>
</evidence>
<comment type="similarity">
    <text evidence="2">Belongs to the polyprenol kinase family.</text>
</comment>
<protein>
    <recommendedName>
        <fullName evidence="12">phytol kinase</fullName>
        <ecNumber evidence="12">2.7.1.182</ecNumber>
    </recommendedName>
</protein>
<keyword evidence="6 14" id="KW-0812">Transmembrane</keyword>
<evidence type="ECO:0000256" key="1">
    <source>
        <dbReference type="ARBA" id="ARBA00004508"/>
    </source>
</evidence>
<evidence type="ECO:0000256" key="5">
    <source>
        <dbReference type="ARBA" id="ARBA00022679"/>
    </source>
</evidence>
<evidence type="ECO:0000313" key="16">
    <source>
        <dbReference type="EMBL" id="KAG0455967.1"/>
    </source>
</evidence>
<dbReference type="PANTHER" id="PTHR32523">
    <property type="entry name" value="PHYTOL KINASE 1, CHLOROPLASTIC"/>
    <property type="match status" value="1"/>
</dbReference>
<dbReference type="GO" id="GO:0010189">
    <property type="term" value="P:vitamin E biosynthetic process"/>
    <property type="evidence" value="ECO:0007669"/>
    <property type="project" value="TreeGrafter"/>
</dbReference>
<comment type="pathway">
    <text evidence="11">Cofactor biosynthesis; tocopherol biosynthesis.</text>
</comment>
<evidence type="ECO:0000256" key="4">
    <source>
        <dbReference type="ARBA" id="ARBA00022640"/>
    </source>
</evidence>
<evidence type="ECO:0000313" key="18">
    <source>
        <dbReference type="Proteomes" id="UP000639772"/>
    </source>
</evidence>